<comment type="caution">
    <text evidence="16">The sequence shown here is derived from an EMBL/GenBank/DDBJ whole genome shotgun (WGS) entry which is preliminary data.</text>
</comment>
<gene>
    <name evidence="16" type="ORF">LI90_608</name>
</gene>
<comment type="cofactor">
    <cofactor evidence="1">
        <name>Mg(2+)</name>
        <dbReference type="ChEBI" id="CHEBI:18420"/>
    </cofactor>
</comment>
<name>A0A132MMA7_9ACTN</name>
<protein>
    <recommendedName>
        <fullName evidence="6">Phosphoenolpyruvate synthase</fullName>
        <ecNumber evidence="5">2.7.9.2</ecNumber>
    </recommendedName>
    <alternativeName>
        <fullName evidence="13">Pyruvate, water dikinase</fullName>
    </alternativeName>
</protein>
<evidence type="ECO:0000256" key="7">
    <source>
        <dbReference type="ARBA" id="ARBA00022679"/>
    </source>
</evidence>
<organism evidence="16 17">
    <name type="scientific">Carbonactinospora thermoautotrophica</name>
    <dbReference type="NCBI Taxonomy" id="1469144"/>
    <lineage>
        <taxon>Bacteria</taxon>
        <taxon>Bacillati</taxon>
        <taxon>Actinomycetota</taxon>
        <taxon>Actinomycetes</taxon>
        <taxon>Kitasatosporales</taxon>
        <taxon>Carbonactinosporaceae</taxon>
        <taxon>Carbonactinospora</taxon>
    </lineage>
</organism>
<evidence type="ECO:0000256" key="5">
    <source>
        <dbReference type="ARBA" id="ARBA00011996"/>
    </source>
</evidence>
<comment type="similarity">
    <text evidence="4">Belongs to the PEP-utilizing enzyme family.</text>
</comment>
<dbReference type="Pfam" id="PF01326">
    <property type="entry name" value="PPDK_N"/>
    <property type="match status" value="1"/>
</dbReference>
<keyword evidence="17" id="KW-1185">Reference proteome</keyword>
<dbReference type="PATRIC" id="fig|1469144.10.peg.705"/>
<evidence type="ECO:0000256" key="11">
    <source>
        <dbReference type="ARBA" id="ARBA00022840"/>
    </source>
</evidence>
<reference evidence="17" key="1">
    <citation type="submission" date="2015-04" db="EMBL/GenBank/DDBJ databases">
        <title>Physiological reanalysis, assessment of diazotrophy, and genome sequences of multiple isolates of Streptomyces thermoautotrophicus.</title>
        <authorList>
            <person name="MacKellar D.C."/>
            <person name="Lieber L."/>
            <person name="Norman J."/>
            <person name="Bolger A."/>
            <person name="Tobin C."/>
            <person name="Murray J.W."/>
            <person name="Chang R."/>
            <person name="Ford T."/>
            <person name="Nguyen P.Q."/>
            <person name="Woodward J."/>
            <person name="Permingeat H."/>
            <person name="Joshi N.S."/>
            <person name="Silver P.A."/>
            <person name="Usadel B."/>
            <person name="Rutherford A.W."/>
            <person name="Friesen M."/>
            <person name="Prell J."/>
        </authorList>
    </citation>
    <scope>NUCLEOTIDE SEQUENCE [LARGE SCALE GENOMIC DNA]</scope>
    <source>
        <strain evidence="17">H1</strain>
    </source>
</reference>
<evidence type="ECO:0000259" key="15">
    <source>
        <dbReference type="Pfam" id="PF01326"/>
    </source>
</evidence>
<dbReference type="Proteomes" id="UP000070188">
    <property type="component" value="Unassembled WGS sequence"/>
</dbReference>
<dbReference type="RefSeq" id="WP_141658669.1">
    <property type="nucleotide sequence ID" value="NZ_JYIJ01000019.1"/>
</dbReference>
<keyword evidence="10" id="KW-0418">Kinase</keyword>
<evidence type="ECO:0000256" key="2">
    <source>
        <dbReference type="ARBA" id="ARBA00002988"/>
    </source>
</evidence>
<evidence type="ECO:0000256" key="9">
    <source>
        <dbReference type="ARBA" id="ARBA00022741"/>
    </source>
</evidence>
<dbReference type="OrthoDB" id="9765468at2"/>
<dbReference type="EMBL" id="LAXD01000001">
    <property type="protein sequence ID" value="KWW98978.1"/>
    <property type="molecule type" value="Genomic_DNA"/>
</dbReference>
<comment type="pathway">
    <text evidence="3">Carbohydrate biosynthesis; gluconeogenesis.</text>
</comment>
<dbReference type="GO" id="GO:0008986">
    <property type="term" value="F:pyruvate, water dikinase activity"/>
    <property type="evidence" value="ECO:0007669"/>
    <property type="project" value="UniProtKB-EC"/>
</dbReference>
<dbReference type="Gene3D" id="3.30.470.20">
    <property type="entry name" value="ATP-grasp fold, B domain"/>
    <property type="match status" value="1"/>
</dbReference>
<accession>A0A132MMA7</accession>
<dbReference type="InterPro" id="IPR002192">
    <property type="entry name" value="PPDK_AMP/ATP-bd"/>
</dbReference>
<evidence type="ECO:0000313" key="17">
    <source>
        <dbReference type="Proteomes" id="UP000070188"/>
    </source>
</evidence>
<sequence>MTAPTADREVCGGKMASLARLAAAGLPTPRGFVVTTAAFREVLDPTGLTERVSAILRTMPPGPARLHAVDAVAREVILTAPWPLALEAALREAHAELTGRTPERPLAVRSSATWEDTPTASAAGQLRSVIGVTGPARLRLAVPRVWAAAFSPTAVAYRERAGLPAVPRPVAVGVQELVAARLSGVAYSAHPVTGDTATLVIEAITGLCGPLVDGRVVPEHLELGRDGSLRARRPARQHLAAHYDPVRQAVVERAASEPVRLGPEHLDVIRRGLLRAEAVFGRPVDIEWSWHPATGLTILQARPVTVPGTSRVSAGGPVC</sequence>
<dbReference type="SUPFAM" id="SSF56059">
    <property type="entry name" value="Glutathione synthetase ATP-binding domain-like"/>
    <property type="match status" value="1"/>
</dbReference>
<evidence type="ECO:0000256" key="14">
    <source>
        <dbReference type="ARBA" id="ARBA00047700"/>
    </source>
</evidence>
<dbReference type="InterPro" id="IPR013815">
    <property type="entry name" value="ATP_grasp_subdomain_1"/>
</dbReference>
<evidence type="ECO:0000256" key="13">
    <source>
        <dbReference type="ARBA" id="ARBA00033470"/>
    </source>
</evidence>
<keyword evidence="11" id="KW-0067">ATP-binding</keyword>
<proteinExistence type="inferred from homology"/>
<evidence type="ECO:0000256" key="10">
    <source>
        <dbReference type="ARBA" id="ARBA00022777"/>
    </source>
</evidence>
<evidence type="ECO:0000256" key="3">
    <source>
        <dbReference type="ARBA" id="ARBA00004742"/>
    </source>
</evidence>
<dbReference type="PANTHER" id="PTHR43030">
    <property type="entry name" value="PHOSPHOENOLPYRUVATE SYNTHASE"/>
    <property type="match status" value="1"/>
</dbReference>
<keyword evidence="8" id="KW-0479">Metal-binding</keyword>
<dbReference type="GO" id="GO:0005524">
    <property type="term" value="F:ATP binding"/>
    <property type="evidence" value="ECO:0007669"/>
    <property type="project" value="UniProtKB-KW"/>
</dbReference>
<evidence type="ECO:0000256" key="12">
    <source>
        <dbReference type="ARBA" id="ARBA00022842"/>
    </source>
</evidence>
<evidence type="ECO:0000256" key="1">
    <source>
        <dbReference type="ARBA" id="ARBA00001946"/>
    </source>
</evidence>
<dbReference type="PANTHER" id="PTHR43030:SF1">
    <property type="entry name" value="PHOSPHOENOLPYRUVATE SYNTHASE"/>
    <property type="match status" value="1"/>
</dbReference>
<dbReference type="EC" id="2.7.9.2" evidence="5"/>
<comment type="catalytic activity">
    <reaction evidence="14">
        <text>pyruvate + ATP + H2O = phosphoenolpyruvate + AMP + phosphate + 2 H(+)</text>
        <dbReference type="Rhea" id="RHEA:11364"/>
        <dbReference type="ChEBI" id="CHEBI:15361"/>
        <dbReference type="ChEBI" id="CHEBI:15377"/>
        <dbReference type="ChEBI" id="CHEBI:15378"/>
        <dbReference type="ChEBI" id="CHEBI:30616"/>
        <dbReference type="ChEBI" id="CHEBI:43474"/>
        <dbReference type="ChEBI" id="CHEBI:58702"/>
        <dbReference type="ChEBI" id="CHEBI:456215"/>
        <dbReference type="EC" id="2.7.9.2"/>
    </reaction>
</comment>
<evidence type="ECO:0000256" key="8">
    <source>
        <dbReference type="ARBA" id="ARBA00022723"/>
    </source>
</evidence>
<keyword evidence="7" id="KW-0808">Transferase</keyword>
<dbReference type="STRING" id="1469144.LI90_608"/>
<dbReference type="AlphaFoldDB" id="A0A132MMA7"/>
<evidence type="ECO:0000256" key="6">
    <source>
        <dbReference type="ARBA" id="ARBA00021623"/>
    </source>
</evidence>
<dbReference type="GO" id="GO:0046872">
    <property type="term" value="F:metal ion binding"/>
    <property type="evidence" value="ECO:0007669"/>
    <property type="project" value="UniProtKB-KW"/>
</dbReference>
<dbReference type="InterPro" id="IPR006319">
    <property type="entry name" value="PEP_synth"/>
</dbReference>
<evidence type="ECO:0000313" key="16">
    <source>
        <dbReference type="EMBL" id="KWW98978.1"/>
    </source>
</evidence>
<comment type="function">
    <text evidence="2">Catalyzes the phosphorylation of pyruvate to phosphoenolpyruvate.</text>
</comment>
<evidence type="ECO:0000256" key="4">
    <source>
        <dbReference type="ARBA" id="ARBA00007837"/>
    </source>
</evidence>
<keyword evidence="12" id="KW-0460">Magnesium</keyword>
<feature type="domain" description="Pyruvate phosphate dikinase AMP/ATP-binding" evidence="15">
    <location>
        <begin position="10"/>
        <end position="309"/>
    </location>
</feature>
<dbReference type="Gene3D" id="3.30.1490.20">
    <property type="entry name" value="ATP-grasp fold, A domain"/>
    <property type="match status" value="1"/>
</dbReference>
<keyword evidence="9" id="KW-0547">Nucleotide-binding</keyword>